<keyword evidence="3" id="KW-1185">Reference proteome</keyword>
<sequence length="569" mass="63827">MDPVGVTLGTAALVSTVLDVFRLVTSFRSYPESSSILFRQLELEREVLHRWATEVGLQPPSEAPSRCAIPPELLPLVDRSVAAIGALLGQATSIKATKGVLEVGVSDLKLVHDTLQNEIANHKQSRLARSLARLGWAIGEEDRLKDLISTIHSYNTSLHNLIPKPLQVSLDGSLMQILLADHDKDRLLEIQQASSHWRKALSVAASVTALQQGHALAPPSTNQLIVNRSKLSSVGPDMSRHLTQYTLKNEKIDVLVEWRAYRAPPNSAEKTAYLNTCLDLARLLHTSQNLPEYRTLDCVGVIDDIEFRPHPRIGLVYRVPPPTLPSTLDESVRTYTLHDIINRKEFARPKLEQRFEIGRSLATGLHRLFVSRWYHKNLNSKNILFFAQGSPADEKPVLSNTDFIAHPFLSGFDYARPDSPDEMTIKPEVNEFSDRYQHPRCTNPATRHTIPFSRQFDVYSLGVILIELGRWETVDTMHKDFKAQCLKAAKKGQGPDEPPGLEMFQKYLKTRCVDSLGFRMGTIYTDAVRFCFHDASLTGAESGLDEDIEEVLISRFNKEVVAELVKCTA</sequence>
<comment type="caution">
    <text evidence="2">The sequence shown here is derived from an EMBL/GenBank/DDBJ whole genome shotgun (WGS) entry which is preliminary data.</text>
</comment>
<accession>A0ABR4GX73</accession>
<dbReference type="Gene3D" id="1.20.120.1020">
    <property type="entry name" value="Prion-inhibition and propagation, HeLo domain"/>
    <property type="match status" value="1"/>
</dbReference>
<organism evidence="2 3">
    <name type="scientific">Aspergillus granulosus</name>
    <dbReference type="NCBI Taxonomy" id="176169"/>
    <lineage>
        <taxon>Eukaryota</taxon>
        <taxon>Fungi</taxon>
        <taxon>Dikarya</taxon>
        <taxon>Ascomycota</taxon>
        <taxon>Pezizomycotina</taxon>
        <taxon>Eurotiomycetes</taxon>
        <taxon>Eurotiomycetidae</taxon>
        <taxon>Eurotiales</taxon>
        <taxon>Aspergillaceae</taxon>
        <taxon>Aspergillus</taxon>
        <taxon>Aspergillus subgen. Nidulantes</taxon>
    </lineage>
</organism>
<dbReference type="SUPFAM" id="SSF56112">
    <property type="entry name" value="Protein kinase-like (PK-like)"/>
    <property type="match status" value="1"/>
</dbReference>
<dbReference type="PANTHER" id="PTHR37542">
    <property type="entry name" value="HELO DOMAIN-CONTAINING PROTEIN-RELATED"/>
    <property type="match status" value="1"/>
</dbReference>
<dbReference type="Pfam" id="PF14479">
    <property type="entry name" value="HeLo"/>
    <property type="match status" value="1"/>
</dbReference>
<dbReference type="InterPro" id="IPR029498">
    <property type="entry name" value="HeLo_dom"/>
</dbReference>
<reference evidence="2 3" key="1">
    <citation type="submission" date="2024-07" db="EMBL/GenBank/DDBJ databases">
        <title>Section-level genome sequencing and comparative genomics of Aspergillus sections Usti and Cavernicolus.</title>
        <authorList>
            <consortium name="Lawrence Berkeley National Laboratory"/>
            <person name="Nybo J.L."/>
            <person name="Vesth T.C."/>
            <person name="Theobald S."/>
            <person name="Frisvad J.C."/>
            <person name="Larsen T.O."/>
            <person name="Kjaerboelling I."/>
            <person name="Rothschild-Mancinelli K."/>
            <person name="Lyhne E.K."/>
            <person name="Kogle M.E."/>
            <person name="Barry K."/>
            <person name="Clum A."/>
            <person name="Na H."/>
            <person name="Ledsgaard L."/>
            <person name="Lin J."/>
            <person name="Lipzen A."/>
            <person name="Kuo A."/>
            <person name="Riley R."/>
            <person name="Mondo S."/>
            <person name="Labutti K."/>
            <person name="Haridas S."/>
            <person name="Pangalinan J."/>
            <person name="Salamov A.A."/>
            <person name="Simmons B.A."/>
            <person name="Magnuson J.K."/>
            <person name="Chen J."/>
            <person name="Drula E."/>
            <person name="Henrissat B."/>
            <person name="Wiebenga A."/>
            <person name="Lubbers R.J."/>
            <person name="Gomes A.C."/>
            <person name="Makela M.R."/>
            <person name="Stajich J."/>
            <person name="Grigoriev I.V."/>
            <person name="Mortensen U.H."/>
            <person name="De Vries R.P."/>
            <person name="Baker S.E."/>
            <person name="Andersen M.R."/>
        </authorList>
    </citation>
    <scope>NUCLEOTIDE SEQUENCE [LARGE SCALE GENOMIC DNA]</scope>
    <source>
        <strain evidence="2 3">CBS 588.65</strain>
    </source>
</reference>
<dbReference type="Proteomes" id="UP001610334">
    <property type="component" value="Unassembled WGS sequence"/>
</dbReference>
<keyword evidence="2" id="KW-0640">Prion</keyword>
<name>A0ABR4GX73_9EURO</name>
<dbReference type="InterPro" id="IPR011009">
    <property type="entry name" value="Kinase-like_dom_sf"/>
</dbReference>
<keyword evidence="2" id="KW-0034">Amyloid</keyword>
<dbReference type="Gene3D" id="1.10.510.10">
    <property type="entry name" value="Transferase(Phosphotransferase) domain 1"/>
    <property type="match status" value="1"/>
</dbReference>
<dbReference type="InterPro" id="IPR038305">
    <property type="entry name" value="HeLo_sf"/>
</dbReference>
<evidence type="ECO:0000313" key="3">
    <source>
        <dbReference type="Proteomes" id="UP001610334"/>
    </source>
</evidence>
<evidence type="ECO:0000313" key="2">
    <source>
        <dbReference type="EMBL" id="KAL2807767.1"/>
    </source>
</evidence>
<gene>
    <name evidence="2" type="ORF">BJX63DRAFT_411253</name>
</gene>
<dbReference type="PANTHER" id="PTHR37542:SF1">
    <property type="entry name" value="PRION-INHIBITION AND PROPAGATION HELO DOMAIN-CONTAINING PROTEIN"/>
    <property type="match status" value="1"/>
</dbReference>
<feature type="domain" description="Prion-inhibition and propagation HeLo" evidence="1">
    <location>
        <begin position="8"/>
        <end position="171"/>
    </location>
</feature>
<protein>
    <submittedName>
        <fullName evidence="2">Prion-inhibition and propagation-domain-containing protein</fullName>
    </submittedName>
</protein>
<dbReference type="EMBL" id="JBFXLT010000131">
    <property type="protein sequence ID" value="KAL2807767.1"/>
    <property type="molecule type" value="Genomic_DNA"/>
</dbReference>
<evidence type="ECO:0000259" key="1">
    <source>
        <dbReference type="Pfam" id="PF14479"/>
    </source>
</evidence>
<proteinExistence type="predicted"/>